<evidence type="ECO:0000313" key="1">
    <source>
        <dbReference type="EMBL" id="KAJ1945052.1"/>
    </source>
</evidence>
<evidence type="ECO:0000313" key="2">
    <source>
        <dbReference type="Proteomes" id="UP001150603"/>
    </source>
</evidence>
<keyword evidence="1" id="KW-0436">Ligase</keyword>
<proteinExistence type="predicted"/>
<name>A0ACC1JB60_9FUNG</name>
<comment type="caution">
    <text evidence="1">The sequence shown here is derived from an EMBL/GenBank/DDBJ whole genome shotgun (WGS) entry which is preliminary data.</text>
</comment>
<gene>
    <name evidence="1" type="primary">MSF1</name>
    <name evidence="1" type="ORF">FBU59_002426</name>
</gene>
<keyword evidence="2" id="KW-1185">Reference proteome</keyword>
<organism evidence="1 2">
    <name type="scientific">Linderina macrospora</name>
    <dbReference type="NCBI Taxonomy" id="4868"/>
    <lineage>
        <taxon>Eukaryota</taxon>
        <taxon>Fungi</taxon>
        <taxon>Fungi incertae sedis</taxon>
        <taxon>Zoopagomycota</taxon>
        <taxon>Kickxellomycotina</taxon>
        <taxon>Kickxellomycetes</taxon>
        <taxon>Kickxellales</taxon>
        <taxon>Kickxellaceae</taxon>
        <taxon>Linderina</taxon>
    </lineage>
</organism>
<dbReference type="EMBL" id="JANBPW010001324">
    <property type="protein sequence ID" value="KAJ1945052.1"/>
    <property type="molecule type" value="Genomic_DNA"/>
</dbReference>
<accession>A0ACC1JB60</accession>
<reference evidence="1" key="1">
    <citation type="submission" date="2022-07" db="EMBL/GenBank/DDBJ databases">
        <title>Phylogenomic reconstructions and comparative analyses of Kickxellomycotina fungi.</title>
        <authorList>
            <person name="Reynolds N.K."/>
            <person name="Stajich J.E."/>
            <person name="Barry K."/>
            <person name="Grigoriev I.V."/>
            <person name="Crous P."/>
            <person name="Smith M.E."/>
        </authorList>
    </citation>
    <scope>NUCLEOTIDE SEQUENCE</scope>
    <source>
        <strain evidence="1">NRRL 5244</strain>
    </source>
</reference>
<dbReference type="EC" id="6.1.1.20" evidence="1"/>
<sequence length="499" mass="56334">MLAQIRQKAVSARLLQRCTLNSGRTSLLRATAHAHLQPTRLSFLPIHRASLTTTRTLRDSASQPSELKVLGSTYATDKWTNATSAILDKTGRNLLHQPSHPLAILKELIFKEFPTFAHYDAITPAVSTYNNFDSLGFAKDHIGRSRSDTYYINEKMLLRTHTSAHQLQLLKAGRQGDRSLLDQAKNSKVAPMNERFLVAADVYRRDEIDASHYPVFHQMEGVCTFSRSEIQSSRSAASSPSSSASPVAQLSDTTVINSENPMQPEHTEEEVAFIVEDMKRTMNNMVVQILTKAVAAKKTAGDADNTQTEFPVRWIDAYFPFTSPSWEMEVLFQGEWLEICGCGVIKQKILDDAGMTDRVGWAFGFGLERLAMLLFGVPDIRLFWSSDPRFTNQFAPGQINTFRAFSRHPPCPKDVSFWLPQGGEFHENDLMDLVREVAGDLVEGVKLVDEFTHPKTGKSSRCYRINYCSMDRNVTHEEINEIQDRVRDQMVQRLGITLR</sequence>
<dbReference type="Proteomes" id="UP001150603">
    <property type="component" value="Unassembled WGS sequence"/>
</dbReference>
<protein>
    <submittedName>
        <fullName evidence="1">Phenylalanyl-tRNA synthetase alpha subunit, mitochondrial</fullName>
        <ecNumber evidence="1">6.1.1.20</ecNumber>
    </submittedName>
</protein>